<accession>A0ABZ1E1L9</accession>
<keyword evidence="4" id="KW-0460">Magnesium</keyword>
<name>A0ABZ1E1L9_9RHOB</name>
<keyword evidence="6" id="KW-1185">Reference proteome</keyword>
<dbReference type="PIRSF" id="PIRSF006806">
    <property type="entry name" value="FTHF_cligase"/>
    <property type="match status" value="1"/>
</dbReference>
<evidence type="ECO:0000256" key="3">
    <source>
        <dbReference type="ARBA" id="ARBA00022840"/>
    </source>
</evidence>
<gene>
    <name evidence="5" type="ORF">RPE78_02260</name>
</gene>
<dbReference type="EMBL" id="CP135443">
    <property type="protein sequence ID" value="WRY34137.1"/>
    <property type="molecule type" value="Genomic_DNA"/>
</dbReference>
<dbReference type="Pfam" id="PF01812">
    <property type="entry name" value="5-FTHF_cyc-lig"/>
    <property type="match status" value="1"/>
</dbReference>
<dbReference type="Proteomes" id="UP001623290">
    <property type="component" value="Chromosome"/>
</dbReference>
<proteinExistence type="inferred from homology"/>
<keyword evidence="3 4" id="KW-0067">ATP-binding</keyword>
<evidence type="ECO:0000313" key="6">
    <source>
        <dbReference type="Proteomes" id="UP001623290"/>
    </source>
</evidence>
<protein>
    <recommendedName>
        <fullName evidence="4">5-formyltetrahydrofolate cyclo-ligase</fullName>
        <ecNumber evidence="4">6.3.3.2</ecNumber>
    </recommendedName>
</protein>
<dbReference type="InterPro" id="IPR002698">
    <property type="entry name" value="FTHF_cligase"/>
</dbReference>
<dbReference type="InterPro" id="IPR024185">
    <property type="entry name" value="FTHF_cligase-like_sf"/>
</dbReference>
<dbReference type="SUPFAM" id="SSF100950">
    <property type="entry name" value="NagB/RpiA/CoA transferase-like"/>
    <property type="match status" value="1"/>
</dbReference>
<reference evidence="5 6" key="1">
    <citation type="submission" date="2023-09" db="EMBL/GenBank/DDBJ databases">
        <title>Thioclava shenzhenensis sp. nov., a multidrug resistant bacteria-antagonizing species isolated from coastal seawater.</title>
        <authorList>
            <person name="Long M."/>
        </authorList>
    </citation>
    <scope>NUCLEOTIDE SEQUENCE [LARGE SCALE GENOMIC DNA]</scope>
    <source>
        <strain evidence="5 6">FTW29</strain>
    </source>
</reference>
<keyword evidence="4" id="KW-0479">Metal-binding</keyword>
<evidence type="ECO:0000256" key="4">
    <source>
        <dbReference type="RuleBase" id="RU361279"/>
    </source>
</evidence>
<evidence type="ECO:0000313" key="5">
    <source>
        <dbReference type="EMBL" id="WRY34137.1"/>
    </source>
</evidence>
<sequence>MSSGEDKQAARKAAFAARKAAFATQGLALQANARLSEVLRRYAGQIVAGYMPIRTELDPRPALLRHDGPLCLPVVEAEARPLSFRPWSAEAEMIPGAFGAAIPAATATVCPQVVVVPLLAFDRRGFRLGYGGGFYDRTLEGLRQRGPVTVIGFAFAAQEMARVPVEATDQPLDLMVTETGVFGPFPTRSEAP</sequence>
<dbReference type="NCBIfam" id="TIGR02727">
    <property type="entry name" value="MTHFS_bact"/>
    <property type="match status" value="1"/>
</dbReference>
<dbReference type="PANTHER" id="PTHR23407">
    <property type="entry name" value="ATPASE INHIBITOR/5-FORMYLTETRAHYDROFOLATE CYCLO-LIGASE"/>
    <property type="match status" value="1"/>
</dbReference>
<comment type="similarity">
    <text evidence="1 4">Belongs to the 5-formyltetrahydrofolate cyclo-ligase family.</text>
</comment>
<keyword evidence="5" id="KW-0436">Ligase</keyword>
<organism evidence="5 6">
    <name type="scientific">Thioclava litoralis</name>
    <dbReference type="NCBI Taxonomy" id="3076557"/>
    <lineage>
        <taxon>Bacteria</taxon>
        <taxon>Pseudomonadati</taxon>
        <taxon>Pseudomonadota</taxon>
        <taxon>Alphaproteobacteria</taxon>
        <taxon>Rhodobacterales</taxon>
        <taxon>Paracoccaceae</taxon>
        <taxon>Thioclava</taxon>
    </lineage>
</organism>
<comment type="catalytic activity">
    <reaction evidence="4">
        <text>(6S)-5-formyl-5,6,7,8-tetrahydrofolate + ATP = (6R)-5,10-methenyltetrahydrofolate + ADP + phosphate</text>
        <dbReference type="Rhea" id="RHEA:10488"/>
        <dbReference type="ChEBI" id="CHEBI:30616"/>
        <dbReference type="ChEBI" id="CHEBI:43474"/>
        <dbReference type="ChEBI" id="CHEBI:57455"/>
        <dbReference type="ChEBI" id="CHEBI:57457"/>
        <dbReference type="ChEBI" id="CHEBI:456216"/>
        <dbReference type="EC" id="6.3.3.2"/>
    </reaction>
</comment>
<dbReference type="PANTHER" id="PTHR23407:SF1">
    <property type="entry name" value="5-FORMYLTETRAHYDROFOLATE CYCLO-LIGASE"/>
    <property type="match status" value="1"/>
</dbReference>
<dbReference type="EC" id="6.3.3.2" evidence="4"/>
<dbReference type="Gene3D" id="3.40.50.10420">
    <property type="entry name" value="NagB/RpiA/CoA transferase-like"/>
    <property type="match status" value="1"/>
</dbReference>
<keyword evidence="2 4" id="KW-0547">Nucleotide-binding</keyword>
<comment type="cofactor">
    <cofactor evidence="4">
        <name>Mg(2+)</name>
        <dbReference type="ChEBI" id="CHEBI:18420"/>
    </cofactor>
</comment>
<dbReference type="RefSeq" id="WP_406721122.1">
    <property type="nucleotide sequence ID" value="NZ_CP135443.1"/>
</dbReference>
<dbReference type="GO" id="GO:0030272">
    <property type="term" value="F:5-formyltetrahydrofolate cyclo-ligase activity"/>
    <property type="evidence" value="ECO:0007669"/>
    <property type="project" value="UniProtKB-EC"/>
</dbReference>
<evidence type="ECO:0000256" key="2">
    <source>
        <dbReference type="ARBA" id="ARBA00022741"/>
    </source>
</evidence>
<dbReference type="InterPro" id="IPR037171">
    <property type="entry name" value="NagB/RpiA_transferase-like"/>
</dbReference>
<evidence type="ECO:0000256" key="1">
    <source>
        <dbReference type="ARBA" id="ARBA00010638"/>
    </source>
</evidence>